<accession>A0A1V3IUQ0</accession>
<evidence type="ECO:0000313" key="1">
    <source>
        <dbReference type="EMBL" id="OOF45839.1"/>
    </source>
</evidence>
<keyword evidence="2" id="KW-1185">Reference proteome</keyword>
<reference evidence="1 2" key="1">
    <citation type="submission" date="2016-10" db="EMBL/GenBank/DDBJ databases">
        <title>Rodentibacter gen. nov. and new species.</title>
        <authorList>
            <person name="Christensen H."/>
        </authorList>
    </citation>
    <scope>NUCLEOTIDE SEQUENCE [LARGE SCALE GENOMIC DNA]</scope>
    <source>
        <strain evidence="1 2">H1987082031</strain>
    </source>
</reference>
<organism evidence="1 2">
    <name type="scientific">Rodentibacter trehalosifermentans</name>
    <dbReference type="NCBI Taxonomy" id="1908263"/>
    <lineage>
        <taxon>Bacteria</taxon>
        <taxon>Pseudomonadati</taxon>
        <taxon>Pseudomonadota</taxon>
        <taxon>Gammaproteobacteria</taxon>
        <taxon>Pasteurellales</taxon>
        <taxon>Pasteurellaceae</taxon>
        <taxon>Rodentibacter</taxon>
    </lineage>
</organism>
<name>A0A1V3IUQ0_9PAST</name>
<dbReference type="EMBL" id="MLHL01000084">
    <property type="protein sequence ID" value="OOF45839.1"/>
    <property type="molecule type" value="Genomic_DNA"/>
</dbReference>
<dbReference type="Proteomes" id="UP000189161">
    <property type="component" value="Unassembled WGS sequence"/>
</dbReference>
<comment type="caution">
    <text evidence="1">The sequence shown here is derived from an EMBL/GenBank/DDBJ whole genome shotgun (WGS) entry which is preliminary data.</text>
</comment>
<gene>
    <name evidence="1" type="ORF">BKK52_12055</name>
</gene>
<dbReference type="AlphaFoldDB" id="A0A1V3IUQ0"/>
<protein>
    <submittedName>
        <fullName evidence="1">Uncharacterized protein</fullName>
    </submittedName>
</protein>
<sequence length="193" mass="23248">MEKSIAIIEWHQLFISRILNDMKKFILLILFSFSQTAFSNNELFTKVKQKLKNDPIVFNQFQYLGILHCLDKYLKIENNGNFYNAYLELDLALSPITRLFTDEGLNNIYQNFEKNFPHIKRDNVKSLNFNNYIKICQNEFSKKKTLNIYHQFIIDKNNYHKAGEDNTNWENEDIEQNMKDYLEFGKINYKRFL</sequence>
<evidence type="ECO:0000313" key="2">
    <source>
        <dbReference type="Proteomes" id="UP000189161"/>
    </source>
</evidence>
<proteinExistence type="predicted"/>